<proteinExistence type="predicted"/>
<sequence>MKEKVLGTYTVRKAGNANSVTIPVSTGLKKGDSVVLILKPNGNLEIKKEKSNFWDEAPKMSVQEKKVQIEDLGYDPLGQKAKGKERIED</sequence>
<name>A0A386REH5_LACHE</name>
<protein>
    <recommendedName>
        <fullName evidence="3">AbrB family transcriptional regulator</fullName>
    </recommendedName>
</protein>
<evidence type="ECO:0000313" key="1">
    <source>
        <dbReference type="EMBL" id="AYE61494.1"/>
    </source>
</evidence>
<dbReference type="AlphaFoldDB" id="A0A386REH5"/>
<evidence type="ECO:0000313" key="2">
    <source>
        <dbReference type="Proteomes" id="UP000267794"/>
    </source>
</evidence>
<dbReference type="SUPFAM" id="SSF89447">
    <property type="entry name" value="AbrB/MazE/MraZ-like"/>
    <property type="match status" value="1"/>
</dbReference>
<evidence type="ECO:0008006" key="3">
    <source>
        <dbReference type="Google" id="ProtNLM"/>
    </source>
</evidence>
<reference evidence="1 2" key="1">
    <citation type="submission" date="2016-10" db="EMBL/GenBank/DDBJ databases">
        <title>Complete genomic sequencing of Lactobacillus helveticus LH99 and comparative genome analysis.</title>
        <authorList>
            <person name="Li N."/>
            <person name="You C."/>
            <person name="Liu Z."/>
        </authorList>
    </citation>
    <scope>NUCLEOTIDE SEQUENCE [LARGE SCALE GENOMIC DNA]</scope>
    <source>
        <strain evidence="1 2">LH99</strain>
    </source>
</reference>
<organism evidence="1 2">
    <name type="scientific">Lactobacillus helveticus</name>
    <name type="common">Lactobacillus suntoryeus</name>
    <dbReference type="NCBI Taxonomy" id="1587"/>
    <lineage>
        <taxon>Bacteria</taxon>
        <taxon>Bacillati</taxon>
        <taxon>Bacillota</taxon>
        <taxon>Bacilli</taxon>
        <taxon>Lactobacillales</taxon>
        <taxon>Lactobacillaceae</taxon>
        <taxon>Lactobacillus</taxon>
    </lineage>
</organism>
<accession>A0A386REH5</accession>
<dbReference type="RefSeq" id="WP_232585880.1">
    <property type="nucleotide sequence ID" value="NZ_CP017982.1"/>
</dbReference>
<dbReference type="EMBL" id="CP017982">
    <property type="protein sequence ID" value="AYE61494.1"/>
    <property type="molecule type" value="Genomic_DNA"/>
</dbReference>
<gene>
    <name evidence="1" type="ORF">BC335_1010</name>
</gene>
<dbReference type="Proteomes" id="UP000267794">
    <property type="component" value="Chromosome"/>
</dbReference>
<dbReference type="InterPro" id="IPR037914">
    <property type="entry name" value="SpoVT-AbrB_sf"/>
</dbReference>